<dbReference type="EMBL" id="CP001940">
    <property type="protein sequence ID" value="ADH87011.1"/>
    <property type="molecule type" value="Genomic_DNA"/>
</dbReference>
<feature type="region of interest" description="Disordered" evidence="4">
    <location>
        <begin position="140"/>
        <end position="167"/>
    </location>
</feature>
<evidence type="ECO:0000256" key="1">
    <source>
        <dbReference type="ARBA" id="ARBA00002397"/>
    </source>
</evidence>
<protein>
    <submittedName>
        <fullName evidence="5">FlgN family protein</fullName>
    </submittedName>
</protein>
<dbReference type="Proteomes" id="UP000001508">
    <property type="component" value="Chromosome"/>
</dbReference>
<evidence type="ECO:0000313" key="5">
    <source>
        <dbReference type="EMBL" id="ADH87011.1"/>
    </source>
</evidence>
<dbReference type="AlphaFoldDB" id="D6Z724"/>
<dbReference type="RefSeq" id="WP_013164525.1">
    <property type="nucleotide sequence ID" value="NC_014216.1"/>
</dbReference>
<dbReference type="STRING" id="589865.DaAHT2_2346"/>
<dbReference type="HOGENOM" id="CLU_1591848_0_0_7"/>
<reference evidence="6" key="1">
    <citation type="submission" date="2010-02" db="EMBL/GenBank/DDBJ databases">
        <title>Complete sequence of Desulfurivibrio alkaliphilus AHT2.</title>
        <authorList>
            <consortium name="US DOE Joint Genome Institute"/>
            <person name="Pitluck S."/>
            <person name="Chertkov O."/>
            <person name="Detter J.C."/>
            <person name="Han C."/>
            <person name="Tapia R."/>
            <person name="Larimer F."/>
            <person name="Land M."/>
            <person name="Hauser L."/>
            <person name="Kyrpides N."/>
            <person name="Mikhailova N."/>
            <person name="Sorokin D.Y."/>
            <person name="Muyzer G."/>
            <person name="Woyke T."/>
        </authorList>
    </citation>
    <scope>NUCLEOTIDE SEQUENCE [LARGE SCALE GENOMIC DNA]</scope>
    <source>
        <strain evidence="6">DSM 19089 / UNIQEM U267 / AHT2</strain>
    </source>
</reference>
<evidence type="ECO:0000256" key="3">
    <source>
        <dbReference type="ARBA" id="ARBA00022795"/>
    </source>
</evidence>
<dbReference type="Pfam" id="PF05130">
    <property type="entry name" value="FlgN"/>
    <property type="match status" value="1"/>
</dbReference>
<dbReference type="InterPro" id="IPR036679">
    <property type="entry name" value="FlgN-like_sf"/>
</dbReference>
<gene>
    <name evidence="5" type="ordered locus">DaAHT2_2346</name>
</gene>
<keyword evidence="3" id="KW-1005">Bacterial flagellum biogenesis</keyword>
<evidence type="ECO:0000256" key="2">
    <source>
        <dbReference type="ARBA" id="ARBA00007703"/>
    </source>
</evidence>
<sequence>MRHKIPANIFDLLEQEFTLSRELLVMLDREQQAIVNMDMRELVGLSRRKAEQIATLKEVDEQLRRSVEEFTGKPSENAVRLSDLAAMTDGEEKKTLEKQRRELVALRQDIAAKSVINYNFVEDTKRHLHDAISLITRAAGEEQTGYGKPGHQQRPGASRPSLISREV</sequence>
<dbReference type="SUPFAM" id="SSF140566">
    <property type="entry name" value="FlgN-like"/>
    <property type="match status" value="1"/>
</dbReference>
<dbReference type="KEGG" id="dak:DaAHT2_2346"/>
<dbReference type="Gene3D" id="1.20.58.300">
    <property type="entry name" value="FlgN-like"/>
    <property type="match status" value="1"/>
</dbReference>
<comment type="similarity">
    <text evidence="2">Belongs to the FlgN family.</text>
</comment>
<dbReference type="OrthoDB" id="9835346at2"/>
<evidence type="ECO:0000313" key="6">
    <source>
        <dbReference type="Proteomes" id="UP000001508"/>
    </source>
</evidence>
<evidence type="ECO:0000256" key="4">
    <source>
        <dbReference type="SAM" id="MobiDB-lite"/>
    </source>
</evidence>
<organism evidence="5 6">
    <name type="scientific">Desulfurivibrio alkaliphilus (strain DSM 19089 / UNIQEM U267 / AHT2)</name>
    <dbReference type="NCBI Taxonomy" id="589865"/>
    <lineage>
        <taxon>Bacteria</taxon>
        <taxon>Pseudomonadati</taxon>
        <taxon>Thermodesulfobacteriota</taxon>
        <taxon>Desulfobulbia</taxon>
        <taxon>Desulfobulbales</taxon>
        <taxon>Desulfobulbaceae</taxon>
        <taxon>Desulfurivibrio</taxon>
    </lineage>
</organism>
<proteinExistence type="inferred from homology"/>
<accession>D6Z724</accession>
<keyword evidence="6" id="KW-1185">Reference proteome</keyword>
<dbReference type="InParanoid" id="D6Z724"/>
<name>D6Z724_DESAT</name>
<dbReference type="GO" id="GO:0044780">
    <property type="term" value="P:bacterial-type flagellum assembly"/>
    <property type="evidence" value="ECO:0007669"/>
    <property type="project" value="InterPro"/>
</dbReference>
<dbReference type="InterPro" id="IPR007809">
    <property type="entry name" value="FlgN-like"/>
</dbReference>
<comment type="function">
    <text evidence="1">Required for the efficient initiation of filament assembly.</text>
</comment>